<organism evidence="1 2">
    <name type="scientific">Limnoglobus roseus</name>
    <dbReference type="NCBI Taxonomy" id="2598579"/>
    <lineage>
        <taxon>Bacteria</taxon>
        <taxon>Pseudomonadati</taxon>
        <taxon>Planctomycetota</taxon>
        <taxon>Planctomycetia</taxon>
        <taxon>Gemmatales</taxon>
        <taxon>Gemmataceae</taxon>
        <taxon>Limnoglobus</taxon>
    </lineage>
</organism>
<dbReference type="SUPFAM" id="SSF49899">
    <property type="entry name" value="Concanavalin A-like lectins/glucanases"/>
    <property type="match status" value="1"/>
</dbReference>
<reference evidence="2" key="1">
    <citation type="submission" date="2019-08" db="EMBL/GenBank/DDBJ databases">
        <title>Limnoglobus roseus gen. nov., sp. nov., a novel freshwater planctomycete with a giant genome from the family Gemmataceae.</title>
        <authorList>
            <person name="Kulichevskaya I.S."/>
            <person name="Naumoff D.G."/>
            <person name="Miroshnikov K."/>
            <person name="Ivanova A."/>
            <person name="Philippov D.A."/>
            <person name="Hakobyan A."/>
            <person name="Rijpstra I.C."/>
            <person name="Sinninghe Damste J.S."/>
            <person name="Liesack W."/>
            <person name="Dedysh S.N."/>
        </authorList>
    </citation>
    <scope>NUCLEOTIDE SEQUENCE [LARGE SCALE GENOMIC DNA]</scope>
    <source>
        <strain evidence="2">PX52</strain>
    </source>
</reference>
<sequence>MSPRICSGVGVLCAVGSLLLLGGCSKKAPAPAVPAAAGVAPANATPVVGAAPQQPIPQRQPEVRADQKNGTVYQGWGQLYDPANDTEVSMENGRLSMTVPPGLHDINHQLGGMRAPRILQEVTGNFTLEVTVTGDFTPGPQSAKNGVASFNGAGLSLWLDEQNYLRLERNAWWNASAKSYTGYTPLYEIYVNGRMLPTNPGTGSPTDFYKGPSTRFRLQREGIYLVASYSLDGTAWNVVPRLAATLPKKVYVGIGAVSTSNLPFNVVFEDFKLEQK</sequence>
<accession>A0A5C1AJ86</accession>
<evidence type="ECO:0000313" key="1">
    <source>
        <dbReference type="EMBL" id="QEL18930.1"/>
    </source>
</evidence>
<dbReference type="InterPro" id="IPR013320">
    <property type="entry name" value="ConA-like_dom_sf"/>
</dbReference>
<keyword evidence="2" id="KW-1185">Reference proteome</keyword>
<name>A0A5C1AJ86_9BACT</name>
<dbReference type="EMBL" id="CP042425">
    <property type="protein sequence ID" value="QEL18930.1"/>
    <property type="molecule type" value="Genomic_DNA"/>
</dbReference>
<dbReference type="PROSITE" id="PS51257">
    <property type="entry name" value="PROKAR_LIPOPROTEIN"/>
    <property type="match status" value="1"/>
</dbReference>
<evidence type="ECO:0000313" key="2">
    <source>
        <dbReference type="Proteomes" id="UP000324974"/>
    </source>
</evidence>
<dbReference type="Proteomes" id="UP000324974">
    <property type="component" value="Chromosome"/>
</dbReference>
<gene>
    <name evidence="1" type="ORF">PX52LOC_05980</name>
</gene>
<dbReference type="OrthoDB" id="269512at2"/>
<evidence type="ECO:0008006" key="3">
    <source>
        <dbReference type="Google" id="ProtNLM"/>
    </source>
</evidence>
<protein>
    <recommendedName>
        <fullName evidence="3">Beta-xylosidase C-terminal Concanavalin A-like domain-containing protein</fullName>
    </recommendedName>
</protein>
<dbReference type="KEGG" id="lrs:PX52LOC_05980"/>
<dbReference type="AlphaFoldDB" id="A0A5C1AJ86"/>
<dbReference type="RefSeq" id="WP_149113376.1">
    <property type="nucleotide sequence ID" value="NZ_CP042425.1"/>
</dbReference>
<dbReference type="Gene3D" id="2.60.120.200">
    <property type="match status" value="1"/>
</dbReference>
<proteinExistence type="predicted"/>